<keyword evidence="1" id="KW-0812">Transmembrane</keyword>
<dbReference type="Gene3D" id="3.30.1300.30">
    <property type="entry name" value="GSPII I/J protein-like"/>
    <property type="match status" value="1"/>
</dbReference>
<sequence>MTRADDQKGVILLMVMLVVFIGMLLLAGVMQSSLLLHDSLRHHRQQINRRWALLSAESMIAQRLRAQLVQHHSQLTTGAIAAAGTTQDSSGQAIRYQVTDLSGCFNLNWLLLEAKKTDRIGVGKNVAHDWINAALAKQGFPPLPPPNVLKARLNGAEFIDTSQVSLLPLSAAERHFLQRISCVWPIFSLPETPDTFKININAITLETLPLLAEVLHIPDKQVSLELLLRSRPATGWRGEKDLPPALATLAHNNRYLNFGSHHYLLTLIFSTGGHNLGLATLLYFYQGQALVYRRSYFIDSGELDVP</sequence>
<reference evidence="2 3" key="1">
    <citation type="submission" date="2018-05" db="EMBL/GenBank/DDBJ databases">
        <title>Genomic diversity of pathogens causing Blackleg of Potato in Pakistan.</title>
        <authorList>
            <person name="Sarfraz S."/>
            <person name="Riaz K."/>
            <person name="Oulghazi S."/>
            <person name="Cigna J."/>
            <person name="Sahi S.T."/>
            <person name="Khan S.H."/>
            <person name="Hameed A."/>
            <person name="Faure D."/>
        </authorList>
    </citation>
    <scope>NUCLEOTIDE SEQUENCE [LARGE SCALE GENOMIC DNA]</scope>
    <source>
        <strain evidence="2 3">SS70</strain>
    </source>
</reference>
<keyword evidence="1" id="KW-1133">Transmembrane helix</keyword>
<organism evidence="2 3">
    <name type="scientific">Dickeya dianthicola</name>
    <dbReference type="NCBI Taxonomy" id="204039"/>
    <lineage>
        <taxon>Bacteria</taxon>
        <taxon>Pseudomonadati</taxon>
        <taxon>Pseudomonadota</taxon>
        <taxon>Gammaproteobacteria</taxon>
        <taxon>Enterobacterales</taxon>
        <taxon>Pectobacteriaceae</taxon>
        <taxon>Dickeya</taxon>
    </lineage>
</organism>
<dbReference type="InterPro" id="IPR038072">
    <property type="entry name" value="GspK_central_sf"/>
</dbReference>
<dbReference type="Proteomes" id="UP000245055">
    <property type="component" value="Unassembled WGS sequence"/>
</dbReference>
<feature type="transmembrane region" description="Helical" evidence="1">
    <location>
        <begin position="12"/>
        <end position="36"/>
    </location>
</feature>
<dbReference type="GeneID" id="49323077"/>
<evidence type="ECO:0000313" key="2">
    <source>
        <dbReference type="EMBL" id="PWD74548.1"/>
    </source>
</evidence>
<evidence type="ECO:0000256" key="1">
    <source>
        <dbReference type="SAM" id="Phobius"/>
    </source>
</evidence>
<dbReference type="RefSeq" id="WP_024106795.1">
    <property type="nucleotide sequence ID" value="NZ_CP031560.1"/>
</dbReference>
<gene>
    <name evidence="2" type="ORF">DF213_07350</name>
</gene>
<keyword evidence="1" id="KW-0472">Membrane</keyword>
<dbReference type="EMBL" id="QESZ01000009">
    <property type="protein sequence ID" value="PWD74548.1"/>
    <property type="molecule type" value="Genomic_DNA"/>
</dbReference>
<accession>A0AAP2GA67</accession>
<evidence type="ECO:0000313" key="3">
    <source>
        <dbReference type="Proteomes" id="UP000245055"/>
    </source>
</evidence>
<proteinExistence type="predicted"/>
<comment type="caution">
    <text evidence="2">The sequence shown here is derived from an EMBL/GenBank/DDBJ whole genome shotgun (WGS) entry which is preliminary data.</text>
</comment>
<dbReference type="AlphaFoldDB" id="A0AAP2GA67"/>
<dbReference type="SUPFAM" id="SSF158544">
    <property type="entry name" value="GspK insert domain-like"/>
    <property type="match status" value="1"/>
</dbReference>
<name>A0AAP2GA67_9GAMM</name>
<feature type="transmembrane region" description="Helical" evidence="1">
    <location>
        <begin position="263"/>
        <end position="285"/>
    </location>
</feature>
<protein>
    <submittedName>
        <fullName evidence="2">General secretion pathway protein GspK</fullName>
    </submittedName>
</protein>